<dbReference type="Proteomes" id="UP000001075">
    <property type="component" value="Unassembled WGS sequence"/>
</dbReference>
<evidence type="ECO:0000313" key="1">
    <source>
        <dbReference type="EMBL" id="EGW03585.1"/>
    </source>
</evidence>
<dbReference type="AlphaFoldDB" id="G3HVP9"/>
<protein>
    <submittedName>
        <fullName evidence="1">Envelope glycoprotein</fullName>
    </submittedName>
</protein>
<keyword evidence="1" id="KW-0946">Virion</keyword>
<evidence type="ECO:0000313" key="2">
    <source>
        <dbReference type="Proteomes" id="UP000001075"/>
    </source>
</evidence>
<keyword evidence="1" id="KW-0261">Viral envelope protein</keyword>
<reference evidence="2" key="1">
    <citation type="journal article" date="2011" name="Nat. Biotechnol.">
        <title>The genomic sequence of the Chinese hamster ovary (CHO)-K1 cell line.</title>
        <authorList>
            <person name="Xu X."/>
            <person name="Nagarajan H."/>
            <person name="Lewis N.E."/>
            <person name="Pan S."/>
            <person name="Cai Z."/>
            <person name="Liu X."/>
            <person name="Chen W."/>
            <person name="Xie M."/>
            <person name="Wang W."/>
            <person name="Hammond S."/>
            <person name="Andersen M.R."/>
            <person name="Neff N."/>
            <person name="Passarelli B."/>
            <person name="Koh W."/>
            <person name="Fan H.C."/>
            <person name="Wang J."/>
            <person name="Gui Y."/>
            <person name="Lee K.H."/>
            <person name="Betenbaugh M.J."/>
            <person name="Quake S.R."/>
            <person name="Famili I."/>
            <person name="Palsson B.O."/>
            <person name="Wang J."/>
        </authorList>
    </citation>
    <scope>NUCLEOTIDE SEQUENCE [LARGE SCALE GENOMIC DNA]</scope>
    <source>
        <strain evidence="2">CHO K1 cell line</strain>
    </source>
</reference>
<sequence length="123" mass="13297">MTKHSQCLDSLQHSSLLLPICCMVWDCALVYPFPKLTVVPSETPLPILIRRFIVMHDKGMAHIIHSPTVLSMSTGVNIGATGLTTSLAIYHGFSSQFIQDLQGVAQASLTFLGQTDSLATAVL</sequence>
<dbReference type="InParanoid" id="G3HVP9"/>
<accession>G3HVP9</accession>
<proteinExistence type="predicted"/>
<dbReference type="EMBL" id="JH000786">
    <property type="protein sequence ID" value="EGW03585.1"/>
    <property type="molecule type" value="Genomic_DNA"/>
</dbReference>
<organism evidence="1 2">
    <name type="scientific">Cricetulus griseus</name>
    <name type="common">Chinese hamster</name>
    <name type="synonym">Cricetulus barabensis griseus</name>
    <dbReference type="NCBI Taxonomy" id="10029"/>
    <lineage>
        <taxon>Eukaryota</taxon>
        <taxon>Metazoa</taxon>
        <taxon>Chordata</taxon>
        <taxon>Craniata</taxon>
        <taxon>Vertebrata</taxon>
        <taxon>Euteleostomi</taxon>
        <taxon>Mammalia</taxon>
        <taxon>Eutheria</taxon>
        <taxon>Euarchontoglires</taxon>
        <taxon>Glires</taxon>
        <taxon>Rodentia</taxon>
        <taxon>Myomorpha</taxon>
        <taxon>Muroidea</taxon>
        <taxon>Cricetidae</taxon>
        <taxon>Cricetinae</taxon>
        <taxon>Cricetulus</taxon>
    </lineage>
</organism>
<name>G3HVP9_CRIGR</name>
<gene>
    <name evidence="1" type="ORF">I79_015039</name>
</gene>